<comment type="caution">
    <text evidence="1">The sequence shown here is derived from an EMBL/GenBank/DDBJ whole genome shotgun (WGS) entry which is preliminary data.</text>
</comment>
<gene>
    <name evidence="1" type="ORF">LCGC14_3065760</name>
</gene>
<accession>A0A0F8Z882</accession>
<organism evidence="1">
    <name type="scientific">marine sediment metagenome</name>
    <dbReference type="NCBI Taxonomy" id="412755"/>
    <lineage>
        <taxon>unclassified sequences</taxon>
        <taxon>metagenomes</taxon>
        <taxon>ecological metagenomes</taxon>
    </lineage>
</organism>
<name>A0A0F8Z882_9ZZZZ</name>
<protein>
    <submittedName>
        <fullName evidence="1">Uncharacterized protein</fullName>
    </submittedName>
</protein>
<reference evidence="1" key="1">
    <citation type="journal article" date="2015" name="Nature">
        <title>Complex archaea that bridge the gap between prokaryotes and eukaryotes.</title>
        <authorList>
            <person name="Spang A."/>
            <person name="Saw J.H."/>
            <person name="Jorgensen S.L."/>
            <person name="Zaremba-Niedzwiedzka K."/>
            <person name="Martijn J."/>
            <person name="Lind A.E."/>
            <person name="van Eijk R."/>
            <person name="Schleper C."/>
            <person name="Guy L."/>
            <person name="Ettema T.J."/>
        </authorList>
    </citation>
    <scope>NUCLEOTIDE SEQUENCE</scope>
</reference>
<feature type="non-terminal residue" evidence="1">
    <location>
        <position position="94"/>
    </location>
</feature>
<sequence>MAVLKVYNGASWGVAIGKTYNGAAWEDKMKFYDGSAFQDLYPASGPTVSAQANGANNFRFAANCYAGVQFRVDGTEWECLNTGVWSSPQGDWLD</sequence>
<dbReference type="EMBL" id="LAZR01065057">
    <property type="protein sequence ID" value="KKK56316.1"/>
    <property type="molecule type" value="Genomic_DNA"/>
</dbReference>
<proteinExistence type="predicted"/>
<evidence type="ECO:0000313" key="1">
    <source>
        <dbReference type="EMBL" id="KKK56316.1"/>
    </source>
</evidence>
<dbReference type="AlphaFoldDB" id="A0A0F8Z882"/>